<accession>A1BIH8</accession>
<organism evidence="2 3">
    <name type="scientific">Chlorobium phaeobacteroides (strain DSM 266 / SMG 266 / 2430)</name>
    <dbReference type="NCBI Taxonomy" id="290317"/>
    <lineage>
        <taxon>Bacteria</taxon>
        <taxon>Pseudomonadati</taxon>
        <taxon>Chlorobiota</taxon>
        <taxon>Chlorobiia</taxon>
        <taxon>Chlorobiales</taxon>
        <taxon>Chlorobiaceae</taxon>
        <taxon>Chlorobium/Pelodictyon group</taxon>
        <taxon>Chlorobium</taxon>
    </lineage>
</organism>
<dbReference type="PANTHER" id="PTHR34322:SF2">
    <property type="entry name" value="TRANSPOSASE IS200-LIKE DOMAIN-CONTAINING PROTEIN"/>
    <property type="match status" value="1"/>
</dbReference>
<proteinExistence type="predicted"/>
<dbReference type="InterPro" id="IPR036515">
    <property type="entry name" value="Transposase_17_sf"/>
</dbReference>
<dbReference type="HOGENOM" id="CLU_068226_0_1_10"/>
<dbReference type="PANTHER" id="PTHR34322">
    <property type="entry name" value="TRANSPOSASE, Y1_TNP DOMAIN-CONTAINING"/>
    <property type="match status" value="1"/>
</dbReference>
<dbReference type="EMBL" id="CP000492">
    <property type="protein sequence ID" value="ABL66205.1"/>
    <property type="molecule type" value="Genomic_DNA"/>
</dbReference>
<dbReference type="AlphaFoldDB" id="A1BIH8"/>
<feature type="domain" description="Transposase IS200-like" evidence="1">
    <location>
        <begin position="9"/>
        <end position="123"/>
    </location>
</feature>
<dbReference type="eggNOG" id="COG1943">
    <property type="taxonomic scope" value="Bacteria"/>
</dbReference>
<dbReference type="KEGG" id="cph:Cpha266_2204"/>
<evidence type="ECO:0000313" key="2">
    <source>
        <dbReference type="EMBL" id="ABL66205.1"/>
    </source>
</evidence>
<dbReference type="RefSeq" id="WP_011746002.1">
    <property type="nucleotide sequence ID" value="NC_008639.1"/>
</dbReference>
<evidence type="ECO:0000313" key="3">
    <source>
        <dbReference type="Proteomes" id="UP000008701"/>
    </source>
</evidence>
<dbReference type="Proteomes" id="UP000008701">
    <property type="component" value="Chromosome"/>
</dbReference>
<dbReference type="GO" id="GO:0004803">
    <property type="term" value="F:transposase activity"/>
    <property type="evidence" value="ECO:0007669"/>
    <property type="project" value="InterPro"/>
</dbReference>
<gene>
    <name evidence="2" type="ordered locus">Cpha266_2204</name>
</gene>
<dbReference type="Pfam" id="PF01797">
    <property type="entry name" value="Y1_Tnp"/>
    <property type="match status" value="1"/>
</dbReference>
<dbReference type="InterPro" id="IPR002686">
    <property type="entry name" value="Transposase_17"/>
</dbReference>
<keyword evidence="3" id="KW-1185">Reference proteome</keyword>
<dbReference type="GO" id="GO:0003677">
    <property type="term" value="F:DNA binding"/>
    <property type="evidence" value="ECO:0007669"/>
    <property type="project" value="InterPro"/>
</dbReference>
<dbReference type="OrthoDB" id="9788881at2"/>
<sequence length="327" mass="36963">MPRGARLDTPGTLHHVMVRGIEQGSIVRDDSDRVEFLRRMGLLAKTSGTSIYAFALMTNHAHILLKSGSIGLSLYMRRLLSGYAQYFNRRHKRVGHLFQNRYKSVICEEEAYFDKLVAYIHLNPLRAGLVASLRELALYPWSGHAAIMKKVCCDWVEREYVLHCFGSREGAAREAYLAFLEEEMGIDREKEFSGGGLLRSHGGWEQVQSMRKKGTKVLSDERILGSDAFVRDVLKEAEERMALPLSADERSMLINEDIEQECRKAGITEAFLRSGSRSGMLASIRKGLALKFVYDYGLSMAETGRRLGVPTNKGKDLFIVSVHFSEF</sequence>
<dbReference type="SUPFAM" id="SSF143422">
    <property type="entry name" value="Transposase IS200-like"/>
    <property type="match status" value="1"/>
</dbReference>
<name>A1BIH8_CHLPD</name>
<dbReference type="Gene3D" id="3.30.70.1290">
    <property type="entry name" value="Transposase IS200-like"/>
    <property type="match status" value="1"/>
</dbReference>
<dbReference type="SMART" id="SM01321">
    <property type="entry name" value="Y1_Tnp"/>
    <property type="match status" value="1"/>
</dbReference>
<evidence type="ECO:0000259" key="1">
    <source>
        <dbReference type="SMART" id="SM01321"/>
    </source>
</evidence>
<dbReference type="GO" id="GO:0006313">
    <property type="term" value="P:DNA transposition"/>
    <property type="evidence" value="ECO:0007669"/>
    <property type="project" value="InterPro"/>
</dbReference>
<reference evidence="2 3" key="1">
    <citation type="submission" date="2006-12" db="EMBL/GenBank/DDBJ databases">
        <title>Complete sequence of Chlorobium phaeobacteroides DSM 266.</title>
        <authorList>
            <consortium name="US DOE Joint Genome Institute"/>
            <person name="Copeland A."/>
            <person name="Lucas S."/>
            <person name="Lapidus A."/>
            <person name="Barry K."/>
            <person name="Detter J.C."/>
            <person name="Glavina del Rio T."/>
            <person name="Hammon N."/>
            <person name="Israni S."/>
            <person name="Pitluck S."/>
            <person name="Goltsman E."/>
            <person name="Schmutz J."/>
            <person name="Larimer F."/>
            <person name="Land M."/>
            <person name="Hauser L."/>
            <person name="Mikhailova N."/>
            <person name="Li T."/>
            <person name="Overmann J."/>
            <person name="Bryant D.A."/>
            <person name="Richardson P."/>
        </authorList>
    </citation>
    <scope>NUCLEOTIDE SEQUENCE [LARGE SCALE GENOMIC DNA]</scope>
    <source>
        <strain evidence="2 3">DSM 266</strain>
    </source>
</reference>
<protein>
    <recommendedName>
        <fullName evidence="1">Transposase IS200-like domain-containing protein</fullName>
    </recommendedName>
</protein>